<dbReference type="SUPFAM" id="SSF51735">
    <property type="entry name" value="NAD(P)-binding Rossmann-fold domains"/>
    <property type="match status" value="1"/>
</dbReference>
<protein>
    <submittedName>
        <fullName evidence="3">SDR family oxidoreductase</fullName>
    </submittedName>
</protein>
<proteinExistence type="inferred from homology"/>
<dbReference type="InterPro" id="IPR002347">
    <property type="entry name" value="SDR_fam"/>
</dbReference>
<dbReference type="CDD" id="cd05327">
    <property type="entry name" value="retinol-DH_like_SDR_c_like"/>
    <property type="match status" value="1"/>
</dbReference>
<dbReference type="RefSeq" id="WP_262683170.1">
    <property type="nucleotide sequence ID" value="NZ_JAOQIO010000011.1"/>
</dbReference>
<dbReference type="PANTHER" id="PTHR43157">
    <property type="entry name" value="PHOSPHATIDYLINOSITOL-GLYCAN BIOSYNTHESIS CLASS F PROTEIN-RELATED"/>
    <property type="match status" value="1"/>
</dbReference>
<keyword evidence="4" id="KW-1185">Reference proteome</keyword>
<sequence length="281" mass="30978">MASYQPIIIVTGANSGMGLATTIALAKQGCRVIMACRSPERGERALQEAIKQSGSQDIELMRCDLASLDSIRQFAATFLAKYTQLDALINNAGVFALKRQVTEDGFEMQLGVNHLGHFLLTELLLDSLIRARQGRIVVVSSGAHKVGSIYWEDPFFTKSYSFWKGYAQSKLANILFTQELARRLKGTRVTVNCVHPGAVGTRLGVDRNTGFGKSVLALLSLFFLTPEEGMQTALYLATSEDVRGISGEYFYKKRIAPVSAKAKDAELARKLWIWSEQQVSS</sequence>
<dbReference type="Proteomes" id="UP001652445">
    <property type="component" value="Unassembled WGS sequence"/>
</dbReference>
<dbReference type="EMBL" id="JAOQIO010000011">
    <property type="protein sequence ID" value="MCU6791648.1"/>
    <property type="molecule type" value="Genomic_DNA"/>
</dbReference>
<comment type="similarity">
    <text evidence="2">Belongs to the short-chain dehydrogenases/reductases (SDR) family.</text>
</comment>
<dbReference type="Gene3D" id="3.40.50.720">
    <property type="entry name" value="NAD(P)-binding Rossmann-like Domain"/>
    <property type="match status" value="1"/>
</dbReference>
<evidence type="ECO:0000313" key="3">
    <source>
        <dbReference type="EMBL" id="MCU6791648.1"/>
    </source>
</evidence>
<keyword evidence="1" id="KW-0560">Oxidoreductase</keyword>
<dbReference type="PRINTS" id="PR00080">
    <property type="entry name" value="SDRFAMILY"/>
</dbReference>
<dbReference type="Pfam" id="PF00106">
    <property type="entry name" value="adh_short"/>
    <property type="match status" value="1"/>
</dbReference>
<gene>
    <name evidence="3" type="ORF">OB236_05840</name>
</gene>
<accession>A0ABT2UAH4</accession>
<evidence type="ECO:0000256" key="2">
    <source>
        <dbReference type="RuleBase" id="RU000363"/>
    </source>
</evidence>
<comment type="caution">
    <text evidence="3">The sequence shown here is derived from an EMBL/GenBank/DDBJ whole genome shotgun (WGS) entry which is preliminary data.</text>
</comment>
<name>A0ABT2UAH4_9BACL</name>
<evidence type="ECO:0000256" key="1">
    <source>
        <dbReference type="ARBA" id="ARBA00023002"/>
    </source>
</evidence>
<organism evidence="3 4">
    <name type="scientific">Paenibacillus baimaensis</name>
    <dbReference type="NCBI Taxonomy" id="2982185"/>
    <lineage>
        <taxon>Bacteria</taxon>
        <taxon>Bacillati</taxon>
        <taxon>Bacillota</taxon>
        <taxon>Bacilli</taxon>
        <taxon>Bacillales</taxon>
        <taxon>Paenibacillaceae</taxon>
        <taxon>Paenibacillus</taxon>
    </lineage>
</organism>
<dbReference type="PANTHER" id="PTHR43157:SF31">
    <property type="entry name" value="PHOSPHATIDYLINOSITOL-GLYCAN BIOSYNTHESIS CLASS F PROTEIN"/>
    <property type="match status" value="1"/>
</dbReference>
<evidence type="ECO:0000313" key="4">
    <source>
        <dbReference type="Proteomes" id="UP001652445"/>
    </source>
</evidence>
<dbReference type="PRINTS" id="PR00081">
    <property type="entry name" value="GDHRDH"/>
</dbReference>
<dbReference type="InterPro" id="IPR036291">
    <property type="entry name" value="NAD(P)-bd_dom_sf"/>
</dbReference>
<reference evidence="3 4" key="1">
    <citation type="submission" date="2022-09" db="EMBL/GenBank/DDBJ databases">
        <authorList>
            <person name="Han X.L."/>
            <person name="Wang Q."/>
            <person name="Lu T."/>
        </authorList>
    </citation>
    <scope>NUCLEOTIDE SEQUENCE [LARGE SCALE GENOMIC DNA]</scope>
    <source>
        <strain evidence="3 4">WQ 127069</strain>
    </source>
</reference>